<gene>
    <name evidence="1" type="ORF">LPLAT_LOCUS10625</name>
</gene>
<proteinExistence type="predicted"/>
<organism evidence="1 2">
    <name type="scientific">Lasius platythorax</name>
    <dbReference type="NCBI Taxonomy" id="488582"/>
    <lineage>
        <taxon>Eukaryota</taxon>
        <taxon>Metazoa</taxon>
        <taxon>Ecdysozoa</taxon>
        <taxon>Arthropoda</taxon>
        <taxon>Hexapoda</taxon>
        <taxon>Insecta</taxon>
        <taxon>Pterygota</taxon>
        <taxon>Neoptera</taxon>
        <taxon>Endopterygota</taxon>
        <taxon>Hymenoptera</taxon>
        <taxon>Apocrita</taxon>
        <taxon>Aculeata</taxon>
        <taxon>Formicoidea</taxon>
        <taxon>Formicidae</taxon>
        <taxon>Formicinae</taxon>
        <taxon>Lasius</taxon>
        <taxon>Lasius</taxon>
    </lineage>
</organism>
<keyword evidence="2" id="KW-1185">Reference proteome</keyword>
<accession>A0AAV2MZW7</accession>
<reference evidence="1" key="1">
    <citation type="submission" date="2024-04" db="EMBL/GenBank/DDBJ databases">
        <authorList>
            <consortium name="Molecular Ecology Group"/>
        </authorList>
    </citation>
    <scope>NUCLEOTIDE SEQUENCE</scope>
</reference>
<name>A0AAV2MZW7_9HYME</name>
<dbReference type="AlphaFoldDB" id="A0AAV2MZW7"/>
<evidence type="ECO:0000313" key="1">
    <source>
        <dbReference type="EMBL" id="CAL1672727.1"/>
    </source>
</evidence>
<evidence type="ECO:0000313" key="2">
    <source>
        <dbReference type="Proteomes" id="UP001497644"/>
    </source>
</evidence>
<comment type="caution">
    <text evidence="1">The sequence shown here is derived from an EMBL/GenBank/DDBJ whole genome shotgun (WGS) entry which is preliminary data.</text>
</comment>
<dbReference type="Proteomes" id="UP001497644">
    <property type="component" value="Unassembled WGS sequence"/>
</dbReference>
<dbReference type="EMBL" id="CAXIPU020000875">
    <property type="protein sequence ID" value="CAL1672727.1"/>
    <property type="molecule type" value="Genomic_DNA"/>
</dbReference>
<sequence>MIARCKCLRGKAPKIRQFYLRSLGWAYQIENFTELHNFLRSVLVIALGEEIGLDESGALTSSEIHLRDVNNAIKGIIIDDSEKDTFHYDDEDTGQKDWLTWTKNVFLDAKKISCNSQNGNVVNAHYNPEAAKKIKSLMNYLPLWIGIMRLHFKYDTRIATSSFVEAEFSELRTRVLKNQLPMRIDKFVIRHLEHLEGRLLLTAGTFDKKTPSRQNSYIDPTSNRRLKLTSIYHLHLI</sequence>
<protein>
    <submittedName>
        <fullName evidence="1">Uncharacterized protein</fullName>
    </submittedName>
</protein>